<evidence type="ECO:0000256" key="8">
    <source>
        <dbReference type="HAMAP-Rule" id="MF_00248"/>
    </source>
</evidence>
<evidence type="ECO:0000313" key="12">
    <source>
        <dbReference type="EMBL" id="KUK91412.1"/>
    </source>
</evidence>
<comment type="activity regulation">
    <text evidence="8">Allosterically activated by HslU binding.</text>
</comment>
<dbReference type="Gene3D" id="3.60.20.10">
    <property type="entry name" value="Glutamine Phosphoribosylpyrophosphate, subunit 1, domain 1"/>
    <property type="match status" value="1"/>
</dbReference>
<feature type="binding site" evidence="8">
    <location>
        <position position="162"/>
    </location>
    <ligand>
        <name>Na(+)</name>
        <dbReference type="ChEBI" id="CHEBI:29101"/>
    </ligand>
</feature>
<evidence type="ECO:0000256" key="9">
    <source>
        <dbReference type="SAM" id="Coils"/>
    </source>
</evidence>
<accession>A0A101I9S3</accession>
<feature type="binding site" evidence="8">
    <location>
        <position position="165"/>
    </location>
    <ligand>
        <name>Na(+)</name>
        <dbReference type="ChEBI" id="CHEBI:29101"/>
    </ligand>
</feature>
<dbReference type="PROSITE" id="PS51476">
    <property type="entry name" value="PROTEASOME_BETA_2"/>
    <property type="match status" value="1"/>
</dbReference>
<evidence type="ECO:0000313" key="15">
    <source>
        <dbReference type="Proteomes" id="UP000264215"/>
    </source>
</evidence>
<reference evidence="13 14" key="2">
    <citation type="journal article" date="2015" name="MBio">
        <title>Genome-Resolved Metagenomic Analysis Reveals Roles for Candidate Phyla and Other Microbial Community Members in Biogeochemical Transformations in Oil Reservoirs.</title>
        <authorList>
            <person name="Hu P."/>
            <person name="Tom L."/>
            <person name="Singh A."/>
            <person name="Thomas B.C."/>
            <person name="Baker B.J."/>
            <person name="Piceno Y.M."/>
            <person name="Andersen G.L."/>
            <person name="Banfield J.F."/>
        </authorList>
    </citation>
    <scope>NUCLEOTIDE SEQUENCE [LARGE SCALE GENOMIC DNA]</scope>
</reference>
<dbReference type="CDD" id="cd01913">
    <property type="entry name" value="protease_HslV"/>
    <property type="match status" value="1"/>
</dbReference>
<reference evidence="10 15" key="3">
    <citation type="journal article" date="2018" name="Nat. Biotechnol.">
        <title>A standardized bacterial taxonomy based on genome phylogeny substantially revises the tree of life.</title>
        <authorList>
            <person name="Parks D.H."/>
            <person name="Chuvochina M."/>
            <person name="Waite D.W."/>
            <person name="Rinke C."/>
            <person name="Skarshewski A."/>
            <person name="Chaumeil P.A."/>
            <person name="Hugenholtz P."/>
        </authorList>
    </citation>
    <scope>NUCLEOTIDE SEQUENCE [LARGE SCALE GENOMIC DNA]</scope>
    <source>
        <strain evidence="10">UBA9905</strain>
    </source>
</reference>
<dbReference type="PIRSF" id="PIRSF039093">
    <property type="entry name" value="HslV"/>
    <property type="match status" value="1"/>
</dbReference>
<comment type="subcellular location">
    <subcellularLocation>
        <location evidence="1 8">Cytoplasm</location>
    </subcellularLocation>
</comment>
<dbReference type="InterPro" id="IPR023333">
    <property type="entry name" value="Proteasome_suB-type"/>
</dbReference>
<dbReference type="PATRIC" id="fig|1236046.5.peg.622"/>
<evidence type="ECO:0000256" key="3">
    <source>
        <dbReference type="ARBA" id="ARBA00022490"/>
    </source>
</evidence>
<dbReference type="GO" id="GO:0005839">
    <property type="term" value="C:proteasome core complex"/>
    <property type="evidence" value="ECO:0007669"/>
    <property type="project" value="InterPro"/>
</dbReference>
<feature type="active site" evidence="8">
    <location>
        <position position="7"/>
    </location>
</feature>
<evidence type="ECO:0000313" key="13">
    <source>
        <dbReference type="Proteomes" id="UP000054260"/>
    </source>
</evidence>
<keyword evidence="7 8" id="KW-0915">Sodium</keyword>
<evidence type="ECO:0000256" key="2">
    <source>
        <dbReference type="ARBA" id="ARBA00006053"/>
    </source>
</evidence>
<dbReference type="PANTHER" id="PTHR32194">
    <property type="entry name" value="METALLOPROTEASE TLDD"/>
    <property type="match status" value="1"/>
</dbReference>
<dbReference type="GO" id="GO:0046872">
    <property type="term" value="F:metal ion binding"/>
    <property type="evidence" value="ECO:0007669"/>
    <property type="project" value="UniProtKB-KW"/>
</dbReference>
<dbReference type="EC" id="3.4.25.2" evidence="8"/>
<dbReference type="HAMAP" id="MF_00248">
    <property type="entry name" value="HslV"/>
    <property type="match status" value="1"/>
</dbReference>
<keyword evidence="3 8" id="KW-0963">Cytoplasm</keyword>
<evidence type="ECO:0000313" key="10">
    <source>
        <dbReference type="EMBL" id="HCO69243.1"/>
    </source>
</evidence>
<dbReference type="GO" id="GO:0009376">
    <property type="term" value="C:HslUV protease complex"/>
    <property type="evidence" value="ECO:0007669"/>
    <property type="project" value="UniProtKB-UniRule"/>
</dbReference>
<keyword evidence="6 8" id="KW-0378">Hydrolase</keyword>
<dbReference type="PANTHER" id="PTHR32194:SF0">
    <property type="entry name" value="ATP-DEPENDENT PROTEASE SUBUNIT HSLV"/>
    <property type="match status" value="1"/>
</dbReference>
<dbReference type="EMBL" id="LGGW01000002">
    <property type="protein sequence ID" value="KUK91412.1"/>
    <property type="molecule type" value="Genomic_DNA"/>
</dbReference>
<feature type="coiled-coil region" evidence="9">
    <location>
        <begin position="56"/>
        <end position="87"/>
    </location>
</feature>
<comment type="similarity">
    <text evidence="2 8">Belongs to the peptidase T1B family. HslV subfamily.</text>
</comment>
<protein>
    <recommendedName>
        <fullName evidence="8">ATP-dependent protease subunit HslV</fullName>
        <ecNumber evidence="8">3.4.25.2</ecNumber>
    </recommendedName>
</protein>
<gene>
    <name evidence="8" type="primary">hslV</name>
    <name evidence="10" type="ORF">DIT26_01450</name>
    <name evidence="11" type="ORF">XD86_0034</name>
    <name evidence="12" type="ORF">XE02_0051</name>
</gene>
<dbReference type="NCBIfam" id="NF003964">
    <property type="entry name" value="PRK05456.1"/>
    <property type="match status" value="1"/>
</dbReference>
<evidence type="ECO:0000256" key="6">
    <source>
        <dbReference type="ARBA" id="ARBA00022801"/>
    </source>
</evidence>
<dbReference type="Proteomes" id="UP000055014">
    <property type="component" value="Unassembled WGS sequence"/>
</dbReference>
<comment type="catalytic activity">
    <reaction evidence="8">
        <text>ATP-dependent cleavage of peptide bonds with broad specificity.</text>
        <dbReference type="EC" id="3.4.25.2"/>
    </reaction>
</comment>
<dbReference type="NCBIfam" id="TIGR03692">
    <property type="entry name" value="ATP_dep_HslV"/>
    <property type="match status" value="1"/>
</dbReference>
<dbReference type="InterPro" id="IPR022281">
    <property type="entry name" value="ATP-dep_Prtase_HsIV_su"/>
</dbReference>
<keyword evidence="8" id="KW-0021">Allosteric enzyme</keyword>
<evidence type="ECO:0000313" key="11">
    <source>
        <dbReference type="EMBL" id="KUK68633.1"/>
    </source>
</evidence>
<keyword evidence="4 8" id="KW-0645">Protease</keyword>
<comment type="caution">
    <text evidence="12">The sequence shown here is derived from an EMBL/GenBank/DDBJ whole genome shotgun (WGS) entry which is preliminary data.</text>
</comment>
<reference evidence="12" key="1">
    <citation type="journal article" date="2015" name="MBio">
        <title>Genome-resolved metagenomic analysis reveals roles for candidate phyla and other microbial community members in biogeochemical transformations in oil reservoirs.</title>
        <authorList>
            <person name="Hu P."/>
            <person name="Tom L."/>
            <person name="Singh A."/>
            <person name="Thomas B.C."/>
            <person name="Baker B.J."/>
            <person name="Piceno Y.M."/>
            <person name="Andersen G.L."/>
            <person name="Banfield J.F."/>
        </authorList>
    </citation>
    <scope>NUCLEOTIDE SEQUENCE [LARGE SCALE GENOMIC DNA]</scope>
    <source>
        <strain evidence="11">46_47</strain>
        <strain evidence="12">46_70</strain>
    </source>
</reference>
<proteinExistence type="inferred from homology"/>
<evidence type="ECO:0000256" key="7">
    <source>
        <dbReference type="ARBA" id="ARBA00023053"/>
    </source>
</evidence>
<dbReference type="Pfam" id="PF00227">
    <property type="entry name" value="Proteasome"/>
    <property type="match status" value="1"/>
</dbReference>
<dbReference type="AlphaFoldDB" id="A0A101I9S3"/>
<evidence type="ECO:0000256" key="4">
    <source>
        <dbReference type="ARBA" id="ARBA00022670"/>
    </source>
</evidence>
<dbReference type="Proteomes" id="UP000264215">
    <property type="component" value="Unassembled WGS sequence"/>
</dbReference>
<dbReference type="EMBL" id="DQBS01000037">
    <property type="protein sequence ID" value="HCO69243.1"/>
    <property type="molecule type" value="Genomic_DNA"/>
</dbReference>
<comment type="subunit">
    <text evidence="8">A double ring-shaped homohexamer of HslV is capped on each side by a ring-shaped HslU homohexamer. The assembly of the HslU/HslV complex is dependent on binding of ATP.</text>
</comment>
<dbReference type="GO" id="GO:0004298">
    <property type="term" value="F:threonine-type endopeptidase activity"/>
    <property type="evidence" value="ECO:0007669"/>
    <property type="project" value="UniProtKB-KW"/>
</dbReference>
<evidence type="ECO:0000256" key="1">
    <source>
        <dbReference type="ARBA" id="ARBA00004496"/>
    </source>
</evidence>
<organism evidence="12 14">
    <name type="scientific">Mesotoga infera</name>
    <dbReference type="NCBI Taxonomy" id="1236046"/>
    <lineage>
        <taxon>Bacteria</taxon>
        <taxon>Thermotogati</taxon>
        <taxon>Thermotogota</taxon>
        <taxon>Thermotogae</taxon>
        <taxon>Kosmotogales</taxon>
        <taxon>Kosmotogaceae</taxon>
        <taxon>Mesotoga</taxon>
    </lineage>
</organism>
<name>A0A101I9S3_9BACT</name>
<keyword evidence="8" id="KW-0888">Threonine protease</keyword>
<dbReference type="GO" id="GO:0051603">
    <property type="term" value="P:proteolysis involved in protein catabolic process"/>
    <property type="evidence" value="ECO:0007669"/>
    <property type="project" value="InterPro"/>
</dbReference>
<evidence type="ECO:0000313" key="14">
    <source>
        <dbReference type="Proteomes" id="UP000055014"/>
    </source>
</evidence>
<keyword evidence="5 8" id="KW-0479">Metal-binding</keyword>
<dbReference type="SUPFAM" id="SSF56235">
    <property type="entry name" value="N-terminal nucleophile aminohydrolases (Ntn hydrolases)"/>
    <property type="match status" value="1"/>
</dbReference>
<dbReference type="InterPro" id="IPR029055">
    <property type="entry name" value="Ntn_hydrolases_N"/>
</dbReference>
<dbReference type="EMBL" id="LGGH01000003">
    <property type="protein sequence ID" value="KUK68633.1"/>
    <property type="molecule type" value="Genomic_DNA"/>
</dbReference>
<comment type="function">
    <text evidence="8">Protease subunit of a proteasome-like degradation complex believed to be a general protein degrading machinery.</text>
</comment>
<dbReference type="InterPro" id="IPR001353">
    <property type="entry name" value="Proteasome_sua/b"/>
</dbReference>
<evidence type="ECO:0000256" key="5">
    <source>
        <dbReference type="ARBA" id="ARBA00022723"/>
    </source>
</evidence>
<feature type="binding site" evidence="8">
    <location>
        <position position="168"/>
    </location>
    <ligand>
        <name>Na(+)</name>
        <dbReference type="ChEBI" id="CHEBI:29101"/>
    </ligand>
</feature>
<sequence>MQDIHGTTILVLRKNEKTVMIGDGQITIGDTVMKGTARKVRKLGDGSVLAGFAGSVADAMTLFEKFEEKLREVNANLKRAAVNLAKEWRTNKVLRNLQALLLVADKDSILLVSGNGEVIEPDEDVLAIGSGGSYALAAARALIRHSSLEAEEIATKAMEIASEICIYTNTKFTLETLGGEKQ</sequence>
<dbReference type="Proteomes" id="UP000054260">
    <property type="component" value="Unassembled WGS sequence"/>
</dbReference>
<keyword evidence="9" id="KW-0175">Coiled coil</keyword>